<keyword evidence="12" id="KW-1185">Reference proteome</keyword>
<dbReference type="OrthoDB" id="9787225at2"/>
<dbReference type="PANTHER" id="PTHR30582:SF24">
    <property type="entry name" value="L,D-TRANSPEPTIDASE ERFK_SRFK-RELATED"/>
    <property type="match status" value="1"/>
</dbReference>
<evidence type="ECO:0000256" key="7">
    <source>
        <dbReference type="ARBA" id="ARBA00022984"/>
    </source>
</evidence>
<comment type="pathway">
    <text evidence="1 9">Cell wall biogenesis; peptidoglycan biosynthesis.</text>
</comment>
<dbReference type="GO" id="GO:0005576">
    <property type="term" value="C:extracellular region"/>
    <property type="evidence" value="ECO:0007669"/>
    <property type="project" value="TreeGrafter"/>
</dbReference>
<evidence type="ECO:0000256" key="3">
    <source>
        <dbReference type="ARBA" id="ARBA00022676"/>
    </source>
</evidence>
<evidence type="ECO:0000313" key="12">
    <source>
        <dbReference type="Proteomes" id="UP000322917"/>
    </source>
</evidence>
<dbReference type="GO" id="GO:0071555">
    <property type="term" value="P:cell wall organization"/>
    <property type="evidence" value="ECO:0007669"/>
    <property type="project" value="UniProtKB-UniRule"/>
</dbReference>
<dbReference type="GO" id="GO:0016757">
    <property type="term" value="F:glycosyltransferase activity"/>
    <property type="evidence" value="ECO:0007669"/>
    <property type="project" value="UniProtKB-KW"/>
</dbReference>
<keyword evidence="3" id="KW-0328">Glycosyltransferase</keyword>
<dbReference type="RefSeq" id="WP_149733582.1">
    <property type="nucleotide sequence ID" value="NZ_FQZD01000006.1"/>
</dbReference>
<evidence type="ECO:0000256" key="9">
    <source>
        <dbReference type="PROSITE-ProRule" id="PRU01373"/>
    </source>
</evidence>
<evidence type="ECO:0000256" key="2">
    <source>
        <dbReference type="ARBA" id="ARBA00005992"/>
    </source>
</evidence>
<dbReference type="InterPro" id="IPR005490">
    <property type="entry name" value="LD_TPept_cat_dom"/>
</dbReference>
<dbReference type="Gene3D" id="2.40.440.10">
    <property type="entry name" value="L,D-transpeptidase catalytic domain-like"/>
    <property type="match status" value="1"/>
</dbReference>
<keyword evidence="6 9" id="KW-0133">Cell shape</keyword>
<dbReference type="CDD" id="cd16913">
    <property type="entry name" value="YkuD_like"/>
    <property type="match status" value="1"/>
</dbReference>
<sequence>MFSLQKMRPVLWLAVLWLVIFYAGSECRGQSGEAAIIINIPSRTLELYEGENLAKEYRIAVGKESTPTPLGDFSITDKEVNPVWIPTNGDPAVPSGPHNPLGYRWLGLYGTYGIHGTNAPWSIGGSISNGCIRMYESDAEELFDRVKLGTPVSITYERLKIRLDGGKAFIGIYPDIYHRNSLSAAEVGAKLGELGISGLVDENLVVRALQNNEEWKMQLGKIYGMHVNGRTLREKAIELDGAVYIPVWPVASAVKTDIRWDGQAGLIQVGQQAVKGLVRGNVLYASPEDIGLLFGGRQWLAQGEWYYNTFSLVVNGVLITNEMEVVDGVLAVPLTSLFEGLGLQAGYQHEGDRFGYRGNALPVTLLHGRPYIPINKISQVLPVYVYWDQPTGTVEVTAYQPGTAAALTP</sequence>
<keyword evidence="8 9" id="KW-0961">Cell wall biogenesis/degradation</keyword>
<name>A0A1M6CQ39_9FIRM</name>
<dbReference type="PROSITE" id="PS52029">
    <property type="entry name" value="LD_TPASE"/>
    <property type="match status" value="1"/>
</dbReference>
<dbReference type="GO" id="GO:0018104">
    <property type="term" value="P:peptidoglycan-protein cross-linking"/>
    <property type="evidence" value="ECO:0007669"/>
    <property type="project" value="TreeGrafter"/>
</dbReference>
<keyword evidence="4" id="KW-0808">Transferase</keyword>
<dbReference type="EMBL" id="FQZD01000006">
    <property type="protein sequence ID" value="SHI63132.1"/>
    <property type="molecule type" value="Genomic_DNA"/>
</dbReference>
<proteinExistence type="inferred from homology"/>
<evidence type="ECO:0000256" key="6">
    <source>
        <dbReference type="ARBA" id="ARBA00022960"/>
    </source>
</evidence>
<reference evidence="11 12" key="1">
    <citation type="submission" date="2016-11" db="EMBL/GenBank/DDBJ databases">
        <authorList>
            <person name="Varghese N."/>
            <person name="Submissions S."/>
        </authorList>
    </citation>
    <scope>NUCLEOTIDE SEQUENCE [LARGE SCALE GENOMIC DNA]</scope>
    <source>
        <strain evidence="11 12">DSM 15287</strain>
    </source>
</reference>
<evidence type="ECO:0000256" key="5">
    <source>
        <dbReference type="ARBA" id="ARBA00022801"/>
    </source>
</evidence>
<dbReference type="InterPro" id="IPR038063">
    <property type="entry name" value="Transpep_catalytic_dom"/>
</dbReference>
<feature type="domain" description="L,D-TPase catalytic" evidence="10">
    <location>
        <begin position="34"/>
        <end position="155"/>
    </location>
</feature>
<keyword evidence="5" id="KW-0378">Hydrolase</keyword>
<dbReference type="Pfam" id="PF03734">
    <property type="entry name" value="YkuD"/>
    <property type="match status" value="1"/>
</dbReference>
<accession>A0A1M6CQ39</accession>
<gene>
    <name evidence="11" type="ORF">SAMN02745170_00701</name>
</gene>
<comment type="similarity">
    <text evidence="2">Belongs to the YkuD family.</text>
</comment>
<dbReference type="PANTHER" id="PTHR30582">
    <property type="entry name" value="L,D-TRANSPEPTIDASE"/>
    <property type="match status" value="1"/>
</dbReference>
<dbReference type="SUPFAM" id="SSF141523">
    <property type="entry name" value="L,D-transpeptidase catalytic domain-like"/>
    <property type="match status" value="1"/>
</dbReference>
<protein>
    <submittedName>
        <fullName evidence="11">L,D-transpeptidase catalytic domain</fullName>
    </submittedName>
</protein>
<evidence type="ECO:0000256" key="8">
    <source>
        <dbReference type="ARBA" id="ARBA00023316"/>
    </source>
</evidence>
<feature type="active site" description="Proton donor/acceptor" evidence="9">
    <location>
        <position position="115"/>
    </location>
</feature>
<dbReference type="AlphaFoldDB" id="A0A1M6CQ39"/>
<evidence type="ECO:0000313" key="11">
    <source>
        <dbReference type="EMBL" id="SHI63132.1"/>
    </source>
</evidence>
<organism evidence="11 12">
    <name type="scientific">Propionispora hippei DSM 15287</name>
    <dbReference type="NCBI Taxonomy" id="1123003"/>
    <lineage>
        <taxon>Bacteria</taxon>
        <taxon>Bacillati</taxon>
        <taxon>Bacillota</taxon>
        <taxon>Negativicutes</taxon>
        <taxon>Selenomonadales</taxon>
        <taxon>Sporomusaceae</taxon>
        <taxon>Propionispora</taxon>
    </lineage>
</organism>
<evidence type="ECO:0000256" key="1">
    <source>
        <dbReference type="ARBA" id="ARBA00004752"/>
    </source>
</evidence>
<evidence type="ECO:0000256" key="4">
    <source>
        <dbReference type="ARBA" id="ARBA00022679"/>
    </source>
</evidence>
<evidence type="ECO:0000259" key="10">
    <source>
        <dbReference type="PROSITE" id="PS52029"/>
    </source>
</evidence>
<dbReference type="UniPathway" id="UPA00219"/>
<dbReference type="GO" id="GO:0071972">
    <property type="term" value="F:peptidoglycan L,D-transpeptidase activity"/>
    <property type="evidence" value="ECO:0007669"/>
    <property type="project" value="TreeGrafter"/>
</dbReference>
<dbReference type="Proteomes" id="UP000322917">
    <property type="component" value="Unassembled WGS sequence"/>
</dbReference>
<feature type="active site" description="Nucleophile" evidence="9">
    <location>
        <position position="131"/>
    </location>
</feature>
<keyword evidence="7 9" id="KW-0573">Peptidoglycan synthesis</keyword>
<dbReference type="InterPro" id="IPR050979">
    <property type="entry name" value="LD-transpeptidase"/>
</dbReference>
<dbReference type="GO" id="GO:0008360">
    <property type="term" value="P:regulation of cell shape"/>
    <property type="evidence" value="ECO:0007669"/>
    <property type="project" value="UniProtKB-UniRule"/>
</dbReference>